<dbReference type="Proteomes" id="UP000594688">
    <property type="component" value="Chromosome"/>
</dbReference>
<dbReference type="KEGG" id="nli:G3M70_14690"/>
<dbReference type="Pfam" id="PF13505">
    <property type="entry name" value="OMP_b-brl"/>
    <property type="match status" value="1"/>
</dbReference>
<feature type="domain" description="Outer membrane protein beta-barrel" evidence="3">
    <location>
        <begin position="10"/>
        <end position="212"/>
    </location>
</feature>
<dbReference type="AlphaFoldDB" id="A0A7T0BY32"/>
<evidence type="ECO:0000256" key="2">
    <source>
        <dbReference type="SAM" id="SignalP"/>
    </source>
</evidence>
<organism evidence="4 5">
    <name type="scientific">Candidatus Nitronauta litoralis</name>
    <dbReference type="NCBI Taxonomy" id="2705533"/>
    <lineage>
        <taxon>Bacteria</taxon>
        <taxon>Pseudomonadati</taxon>
        <taxon>Nitrospinota/Tectimicrobiota group</taxon>
        <taxon>Nitrospinota</taxon>
        <taxon>Nitrospinia</taxon>
        <taxon>Nitrospinales</taxon>
        <taxon>Nitrospinaceae</taxon>
        <taxon>Candidatus Nitronauta</taxon>
    </lineage>
</organism>
<dbReference type="SUPFAM" id="SSF56925">
    <property type="entry name" value="OMPA-like"/>
    <property type="match status" value="1"/>
</dbReference>
<dbReference type="InterPro" id="IPR011250">
    <property type="entry name" value="OMP/PagP_B-barrel"/>
</dbReference>
<reference evidence="4 5" key="1">
    <citation type="submission" date="2020-02" db="EMBL/GenBank/DDBJ databases">
        <title>Genomic and physiological characterization of two novel Nitrospinaceae genera.</title>
        <authorList>
            <person name="Mueller A.J."/>
            <person name="Jung M.-Y."/>
            <person name="Strachan C.R."/>
            <person name="Herbold C.W."/>
            <person name="Kirkegaard R.H."/>
            <person name="Daims H."/>
        </authorList>
    </citation>
    <scope>NUCLEOTIDE SEQUENCE [LARGE SCALE GENOMIC DNA]</scope>
    <source>
        <strain evidence="4">EB</strain>
    </source>
</reference>
<evidence type="ECO:0000313" key="4">
    <source>
        <dbReference type="EMBL" id="QPJ63053.1"/>
    </source>
</evidence>
<dbReference type="EMBL" id="CP048685">
    <property type="protein sequence ID" value="QPJ63053.1"/>
    <property type="molecule type" value="Genomic_DNA"/>
</dbReference>
<evidence type="ECO:0000256" key="1">
    <source>
        <dbReference type="ARBA" id="ARBA00022729"/>
    </source>
</evidence>
<proteinExistence type="predicted"/>
<gene>
    <name evidence="4" type="ORF">G3M70_14690</name>
</gene>
<keyword evidence="1 2" id="KW-0732">Signal</keyword>
<feature type="chain" id="PRO_5032890584" evidence="2">
    <location>
        <begin position="24"/>
        <end position="222"/>
    </location>
</feature>
<dbReference type="InterPro" id="IPR027385">
    <property type="entry name" value="Beta-barrel_OMP"/>
</dbReference>
<evidence type="ECO:0000259" key="3">
    <source>
        <dbReference type="Pfam" id="PF13505"/>
    </source>
</evidence>
<dbReference type="Gene3D" id="2.40.160.20">
    <property type="match status" value="1"/>
</dbReference>
<name>A0A7T0BY32_9BACT</name>
<sequence>MTHFARPITAILFILILACPALADQKTGIYVSLSPAITSPAAEPTTLDEVEIDSTTILDPIINGQDAKFKMKFGLGINGEVGYKWRTNIRTGLEVGYRASDIDQVKSTAGSGLVDGQLETSTVFLNIAYDFDNEEGPAPYIFGGLGAAYNELDLRSVNSRSVRQVADDLTFAFQVGAGFYKPLNEFIDAGLGYRFVFVNDTNFGNISTEFGVHHIELTFRLF</sequence>
<protein>
    <submittedName>
        <fullName evidence="4">Porin family protein</fullName>
    </submittedName>
</protein>
<evidence type="ECO:0000313" key="5">
    <source>
        <dbReference type="Proteomes" id="UP000594688"/>
    </source>
</evidence>
<dbReference type="PROSITE" id="PS51257">
    <property type="entry name" value="PROKAR_LIPOPROTEIN"/>
    <property type="match status" value="1"/>
</dbReference>
<accession>A0A7T0BY32</accession>
<feature type="signal peptide" evidence="2">
    <location>
        <begin position="1"/>
        <end position="23"/>
    </location>
</feature>